<dbReference type="AlphaFoldDB" id="A0AAP0MVM3"/>
<name>A0AAP0MVM3_9ROSI</name>
<protein>
    <submittedName>
        <fullName evidence="2">Uncharacterized protein</fullName>
    </submittedName>
</protein>
<dbReference type="PANTHER" id="PTHR34836:SF1">
    <property type="entry name" value="OS09G0428600 PROTEIN"/>
    <property type="match status" value="1"/>
</dbReference>
<accession>A0AAP0MVM3</accession>
<organism evidence="2 3">
    <name type="scientific">Citrus x changshan-huyou</name>
    <dbReference type="NCBI Taxonomy" id="2935761"/>
    <lineage>
        <taxon>Eukaryota</taxon>
        <taxon>Viridiplantae</taxon>
        <taxon>Streptophyta</taxon>
        <taxon>Embryophyta</taxon>
        <taxon>Tracheophyta</taxon>
        <taxon>Spermatophyta</taxon>
        <taxon>Magnoliopsida</taxon>
        <taxon>eudicotyledons</taxon>
        <taxon>Gunneridae</taxon>
        <taxon>Pentapetalae</taxon>
        <taxon>rosids</taxon>
        <taxon>malvids</taxon>
        <taxon>Sapindales</taxon>
        <taxon>Rutaceae</taxon>
        <taxon>Aurantioideae</taxon>
        <taxon>Citrus</taxon>
    </lineage>
</organism>
<evidence type="ECO:0000256" key="1">
    <source>
        <dbReference type="SAM" id="MobiDB-lite"/>
    </source>
</evidence>
<feature type="region of interest" description="Disordered" evidence="1">
    <location>
        <begin position="72"/>
        <end position="92"/>
    </location>
</feature>
<dbReference type="EMBL" id="JBCGBO010000002">
    <property type="protein sequence ID" value="KAK9222831.1"/>
    <property type="molecule type" value="Genomic_DNA"/>
</dbReference>
<keyword evidence="3" id="KW-1185">Reference proteome</keyword>
<proteinExistence type="predicted"/>
<dbReference type="InterPro" id="IPR015683">
    <property type="entry name" value="Ionotropic_Glu_rcpt"/>
</dbReference>
<evidence type="ECO:0000313" key="3">
    <source>
        <dbReference type="Proteomes" id="UP001428341"/>
    </source>
</evidence>
<gene>
    <name evidence="2" type="ORF">WN944_011271</name>
</gene>
<dbReference type="Proteomes" id="UP001428341">
    <property type="component" value="Unassembled WGS sequence"/>
</dbReference>
<dbReference type="PANTHER" id="PTHR34836">
    <property type="entry name" value="OS06G0188250 PROTEIN"/>
    <property type="match status" value="1"/>
</dbReference>
<sequence length="167" mass="18402">MDSSVLVSMQGALGFKRYVPSSTELQNFTLRWRRKFYIDIPDAEVSELDAFGILAYDLGSSKAAEKLKLTGDYPENEDHDRGSAAIPGGTGRINKSRIRVPVKFGFKESVSVVHDPQSNNSTNPYKSAEDYANALSKGTKDSVTAISDEVPYIKAFLAKYMLPIIPC</sequence>
<reference evidence="2 3" key="1">
    <citation type="submission" date="2024-05" db="EMBL/GenBank/DDBJ databases">
        <title>Haplotype-resolved chromosome-level genome assembly of Huyou (Citrus changshanensis).</title>
        <authorList>
            <person name="Miao C."/>
            <person name="Chen W."/>
            <person name="Wu Y."/>
            <person name="Wang L."/>
            <person name="Zhao S."/>
            <person name="Grierson D."/>
            <person name="Xu C."/>
            <person name="Chen K."/>
        </authorList>
    </citation>
    <scope>NUCLEOTIDE SEQUENCE [LARGE SCALE GENOMIC DNA]</scope>
    <source>
        <strain evidence="2">01-14</strain>
        <tissue evidence="2">Leaf</tissue>
    </source>
</reference>
<comment type="caution">
    <text evidence="2">The sequence shown here is derived from an EMBL/GenBank/DDBJ whole genome shotgun (WGS) entry which is preliminary data.</text>
</comment>
<evidence type="ECO:0000313" key="2">
    <source>
        <dbReference type="EMBL" id="KAK9222831.1"/>
    </source>
</evidence>